<evidence type="ECO:0000313" key="1">
    <source>
        <dbReference type="EMBL" id="CDM67173.1"/>
    </source>
</evidence>
<sequence>MRWPDGELLAVQHMGVKWVHRDPVAKSQRLTDEAGNVVAVVELDPWGGETERSENPRYHPYVYGEYERDGNWSDQAQRRVYHGWYSRFYQPDPWDGSYDLTDPQSFNRYAYVQNDPVNFVDPSGLMMEGGVSCYIDGVESDCGLALRMVEAGAAVIGPEQTTRWNPDANLGQGGWEFFRALADGRVGWFNIQGVSITVSAVLSHAEMGAWFAGSHTYVNVFTNISSLQKAGGSSPFTSDDSDVRAVSGALSVAGIGASIGEYSNVNPSGTMWRGLTKEEAKWYRMSWGGNQYVSRSAAVARANAYRLLGRSAFALGAGISAYQGVQALRHGEYGKAGKSGLDIIMGGVGVIGGPIGAGVSGGYFIIATIGWGNVRRSLVTPLPQGTGFTRAKIGTIPP</sequence>
<proteinExistence type="predicted"/>
<reference evidence="1 2" key="1">
    <citation type="submission" date="2013-12" db="EMBL/GenBank/DDBJ databases">
        <authorList>
            <person name="Stott M."/>
        </authorList>
    </citation>
    <scope>NUCLEOTIDE SEQUENCE [LARGE SCALE GENOMIC DNA]</scope>
    <source>
        <strain evidence="1 2">K22</strain>
    </source>
</reference>
<dbReference type="InterPro" id="IPR022385">
    <property type="entry name" value="Rhs_assc_core"/>
</dbReference>
<protein>
    <submittedName>
        <fullName evidence="1">RHS repeat-associated core domain</fullName>
    </submittedName>
</protein>
<organism evidence="1 2">
    <name type="scientific">Pyrinomonas methylaliphatogenes</name>
    <dbReference type="NCBI Taxonomy" id="454194"/>
    <lineage>
        <taxon>Bacteria</taxon>
        <taxon>Pseudomonadati</taxon>
        <taxon>Acidobacteriota</taxon>
        <taxon>Blastocatellia</taxon>
        <taxon>Blastocatellales</taxon>
        <taxon>Pyrinomonadaceae</taxon>
        <taxon>Pyrinomonas</taxon>
    </lineage>
</organism>
<name>A0A0B6X0W7_9BACT</name>
<dbReference type="STRING" id="454194.PYK22_03222"/>
<evidence type="ECO:0000313" key="2">
    <source>
        <dbReference type="Proteomes" id="UP000031518"/>
    </source>
</evidence>
<dbReference type="EMBL" id="CBXV010000010">
    <property type="protein sequence ID" value="CDM67173.1"/>
    <property type="molecule type" value="Genomic_DNA"/>
</dbReference>
<dbReference type="Gene3D" id="2.180.10.10">
    <property type="entry name" value="RHS repeat-associated core"/>
    <property type="match status" value="1"/>
</dbReference>
<accession>A0A0B6X0W7</accession>
<dbReference type="Proteomes" id="UP000031518">
    <property type="component" value="Unassembled WGS sequence"/>
</dbReference>
<reference evidence="1 2" key="2">
    <citation type="submission" date="2015-01" db="EMBL/GenBank/DDBJ databases">
        <title>Complete genome sequence of Pyrinomonas methylaliphatogenes type strain K22T.</title>
        <authorList>
            <person name="Lee K.C.Y."/>
            <person name="Power J.F."/>
            <person name="Dunfield P.F."/>
            <person name="Morgan X.C."/>
            <person name="Huttenhower C."/>
            <person name="Stott M.B."/>
        </authorList>
    </citation>
    <scope>NUCLEOTIDE SEQUENCE [LARGE SCALE GENOMIC DNA]</scope>
    <source>
        <strain evidence="1 2">K22</strain>
    </source>
</reference>
<dbReference type="NCBIfam" id="TIGR03696">
    <property type="entry name" value="Rhs_assc_core"/>
    <property type="match status" value="1"/>
</dbReference>
<gene>
    <name evidence="1" type="ORF">PYK22_03222</name>
</gene>
<keyword evidence="2" id="KW-1185">Reference proteome</keyword>
<dbReference type="AlphaFoldDB" id="A0A0B6X0W7"/>